<dbReference type="AlphaFoldDB" id="A0A0C9UEU1"/>
<dbReference type="OrthoDB" id="3251205at2759"/>
<dbReference type="EMBL" id="KN837332">
    <property type="protein sequence ID" value="KIJ27532.1"/>
    <property type="molecule type" value="Genomic_DNA"/>
</dbReference>
<keyword evidence="2" id="KW-1185">Reference proteome</keyword>
<dbReference type="Proteomes" id="UP000054279">
    <property type="component" value="Unassembled WGS sequence"/>
</dbReference>
<dbReference type="HOGENOM" id="CLU_095758_0_0_1"/>
<dbReference type="Pfam" id="PF18758">
    <property type="entry name" value="KDZ"/>
    <property type="match status" value="1"/>
</dbReference>
<organism evidence="1 2">
    <name type="scientific">Sphaerobolus stellatus (strain SS14)</name>
    <dbReference type="NCBI Taxonomy" id="990650"/>
    <lineage>
        <taxon>Eukaryota</taxon>
        <taxon>Fungi</taxon>
        <taxon>Dikarya</taxon>
        <taxon>Basidiomycota</taxon>
        <taxon>Agaricomycotina</taxon>
        <taxon>Agaricomycetes</taxon>
        <taxon>Phallomycetidae</taxon>
        <taxon>Geastrales</taxon>
        <taxon>Sphaerobolaceae</taxon>
        <taxon>Sphaerobolus</taxon>
    </lineage>
</organism>
<protein>
    <submittedName>
        <fullName evidence="1">Uncharacterized protein</fullName>
    </submittedName>
</protein>
<dbReference type="PANTHER" id="PTHR33096">
    <property type="entry name" value="CXC2 DOMAIN-CONTAINING PROTEIN"/>
    <property type="match status" value="1"/>
</dbReference>
<dbReference type="PANTHER" id="PTHR33096:SF1">
    <property type="entry name" value="CXC1-LIKE CYSTEINE CLUSTER ASSOCIATED WITH KDZ TRANSPOSASES DOMAIN-CONTAINING PROTEIN"/>
    <property type="match status" value="1"/>
</dbReference>
<reference evidence="1 2" key="1">
    <citation type="submission" date="2014-06" db="EMBL/GenBank/DDBJ databases">
        <title>Evolutionary Origins and Diversification of the Mycorrhizal Mutualists.</title>
        <authorList>
            <consortium name="DOE Joint Genome Institute"/>
            <consortium name="Mycorrhizal Genomics Consortium"/>
            <person name="Kohler A."/>
            <person name="Kuo A."/>
            <person name="Nagy L.G."/>
            <person name="Floudas D."/>
            <person name="Copeland A."/>
            <person name="Barry K.W."/>
            <person name="Cichocki N."/>
            <person name="Veneault-Fourrey C."/>
            <person name="LaButti K."/>
            <person name="Lindquist E.A."/>
            <person name="Lipzen A."/>
            <person name="Lundell T."/>
            <person name="Morin E."/>
            <person name="Murat C."/>
            <person name="Riley R."/>
            <person name="Ohm R."/>
            <person name="Sun H."/>
            <person name="Tunlid A."/>
            <person name="Henrissat B."/>
            <person name="Grigoriev I.V."/>
            <person name="Hibbett D.S."/>
            <person name="Martin F."/>
        </authorList>
    </citation>
    <scope>NUCLEOTIDE SEQUENCE [LARGE SCALE GENOMIC DNA]</scope>
    <source>
        <strain evidence="1 2">SS14</strain>
    </source>
</reference>
<accession>A0A0C9UEU1</accession>
<evidence type="ECO:0000313" key="1">
    <source>
        <dbReference type="EMBL" id="KIJ27532.1"/>
    </source>
</evidence>
<evidence type="ECO:0000313" key="2">
    <source>
        <dbReference type="Proteomes" id="UP000054279"/>
    </source>
</evidence>
<name>A0A0C9UEU1_SPHS4</name>
<proteinExistence type="predicted"/>
<sequence>MLRVLSDIHSAKYPLATCAYLLEHLPSDAGIAYDIGCSFTSTLATSSLGPKARERKLKFIVPAFHGHAHNRSCQLSYHIQICKGFGLEDGEVCERIFSQSNKIARCTRHATRYHRRQFIDMYFRQWDLDKYENLATFMLKNYQQALETIEDMTIRIAVLTSGHTITDAQFTQWLDEERTYLKSKQSEPEKDSTNIEYVELLQKYDTARCVYDIDYPALYLLIL</sequence>
<dbReference type="InterPro" id="IPR040521">
    <property type="entry name" value="KDZ"/>
</dbReference>
<gene>
    <name evidence="1" type="ORF">M422DRAFT_190911</name>
</gene>